<dbReference type="AlphaFoldDB" id="A0A644YKZ1"/>
<accession>A0A644YKZ1</accession>
<proteinExistence type="predicted"/>
<comment type="caution">
    <text evidence="2">The sequence shown here is derived from an EMBL/GenBank/DDBJ whole genome shotgun (WGS) entry which is preliminary data.</text>
</comment>
<dbReference type="EMBL" id="VSSQ01005398">
    <property type="protein sequence ID" value="MPM28989.1"/>
    <property type="molecule type" value="Genomic_DNA"/>
</dbReference>
<organism evidence="2">
    <name type="scientific">bioreactor metagenome</name>
    <dbReference type="NCBI Taxonomy" id="1076179"/>
    <lineage>
        <taxon>unclassified sequences</taxon>
        <taxon>metagenomes</taxon>
        <taxon>ecological metagenomes</taxon>
    </lineage>
</organism>
<name>A0A644YKZ1_9ZZZZ</name>
<evidence type="ECO:0000256" key="1">
    <source>
        <dbReference type="SAM" id="MobiDB-lite"/>
    </source>
</evidence>
<feature type="compositionally biased region" description="Basic and acidic residues" evidence="1">
    <location>
        <begin position="77"/>
        <end position="87"/>
    </location>
</feature>
<reference evidence="2" key="1">
    <citation type="submission" date="2019-08" db="EMBL/GenBank/DDBJ databases">
        <authorList>
            <person name="Kucharzyk K."/>
            <person name="Murdoch R.W."/>
            <person name="Higgins S."/>
            <person name="Loffler F."/>
        </authorList>
    </citation>
    <scope>NUCLEOTIDE SEQUENCE</scope>
</reference>
<evidence type="ECO:0000313" key="2">
    <source>
        <dbReference type="EMBL" id="MPM28989.1"/>
    </source>
</evidence>
<sequence length="87" mass="9439">MVEHPDRAVRPVRRVRQLPDQLVAVTQDVLLPLRVGLEGDAIGVVTHAASLAAGPERHTGLRRPPTGVREVGPGHPVADDGHRARRR</sequence>
<gene>
    <name evidence="2" type="ORF">SDC9_75527</name>
</gene>
<protein>
    <submittedName>
        <fullName evidence="2">Uncharacterized protein</fullName>
    </submittedName>
</protein>
<feature type="region of interest" description="Disordered" evidence="1">
    <location>
        <begin position="54"/>
        <end position="87"/>
    </location>
</feature>